<dbReference type="Pfam" id="PF17111">
    <property type="entry name" value="PigL_N"/>
    <property type="match status" value="1"/>
</dbReference>
<sequence length="496" mass="54789">MDPLSITASVATLFHVTTAASSCLHSFIKSVRGVDSKLLALESDVGKFTKTLDIIKHELDNCDVSSVPHELWQHIDTSLQDCRLSCRELEDLVVKIKNTKPPRVWWQARAAVSLSSHSAEIDSLRDQINTSNSALQTTLGVLNLSISLRTNASQNEVQLQLTNLKDFIQSSLRIAESSSLRTAGAWQSPDQLTIFRTAHHLRSLAHAAQTFHDTASTAASNTAASINGPSLRRAQTFLDVKGHGTTLSNVFSFKKKRIERLIRENSPADQLKTVSPTTPGLAADNGPKFPTPSVITQEGVLEPEDEDNAPEADIALTLMTAMERMARGSVHTDKYSTAGALLKTALLYVDRDKDRPTYDRLQTQLSLCYLLLGKWHEAEPMIKQLSRSKGTMKTTTLVVPNLIHALALAHLTEYSFMAAEMLCRKSLNMKKNLVGSDHKEYYQTIGLLAVIYEMQGEPLNGAIIRRSLPAQFSYEHPADVIELVKSDRAFLESVFG</sequence>
<evidence type="ECO:0000259" key="2">
    <source>
        <dbReference type="Pfam" id="PF17111"/>
    </source>
</evidence>
<feature type="non-terminal residue" evidence="3">
    <location>
        <position position="496"/>
    </location>
</feature>
<dbReference type="Proteomes" id="UP001302126">
    <property type="component" value="Unassembled WGS sequence"/>
</dbReference>
<feature type="region of interest" description="Disordered" evidence="1">
    <location>
        <begin position="270"/>
        <end position="294"/>
    </location>
</feature>
<reference evidence="3" key="2">
    <citation type="submission" date="2023-05" db="EMBL/GenBank/DDBJ databases">
        <authorList>
            <consortium name="Lawrence Berkeley National Laboratory"/>
            <person name="Steindorff A."/>
            <person name="Hensen N."/>
            <person name="Bonometti L."/>
            <person name="Westerberg I."/>
            <person name="Brannstrom I.O."/>
            <person name="Guillou S."/>
            <person name="Cros-Aarteil S."/>
            <person name="Calhoun S."/>
            <person name="Haridas S."/>
            <person name="Kuo A."/>
            <person name="Mondo S."/>
            <person name="Pangilinan J."/>
            <person name="Riley R."/>
            <person name="Labutti K."/>
            <person name="Andreopoulos B."/>
            <person name="Lipzen A."/>
            <person name="Chen C."/>
            <person name="Yanf M."/>
            <person name="Daum C."/>
            <person name="Ng V."/>
            <person name="Clum A."/>
            <person name="Ohm R."/>
            <person name="Martin F."/>
            <person name="Silar P."/>
            <person name="Natvig D."/>
            <person name="Lalanne C."/>
            <person name="Gautier V."/>
            <person name="Ament-Velasquez S.L."/>
            <person name="Kruys A."/>
            <person name="Hutchinson M.I."/>
            <person name="Powell A.J."/>
            <person name="Barry K."/>
            <person name="Miller A.N."/>
            <person name="Grigoriev I.V."/>
            <person name="Debuchy R."/>
            <person name="Gladieux P."/>
            <person name="Thoren M.H."/>
            <person name="Johannesson H."/>
        </authorList>
    </citation>
    <scope>NUCLEOTIDE SEQUENCE</scope>
    <source>
        <strain evidence="3">PSN309</strain>
    </source>
</reference>
<dbReference type="InterPro" id="IPR031348">
    <property type="entry name" value="PigL_N"/>
</dbReference>
<dbReference type="Gene3D" id="1.25.40.10">
    <property type="entry name" value="Tetratricopeptide repeat domain"/>
    <property type="match status" value="1"/>
</dbReference>
<feature type="domain" description="Azaphilone pigments biosynthesis cluster protein L N-terminal" evidence="2">
    <location>
        <begin position="1"/>
        <end position="156"/>
    </location>
</feature>
<evidence type="ECO:0000313" key="4">
    <source>
        <dbReference type="Proteomes" id="UP001302126"/>
    </source>
</evidence>
<reference evidence="3" key="1">
    <citation type="journal article" date="2023" name="Mol. Phylogenet. Evol.">
        <title>Genome-scale phylogeny and comparative genomics of the fungal order Sordariales.</title>
        <authorList>
            <person name="Hensen N."/>
            <person name="Bonometti L."/>
            <person name="Westerberg I."/>
            <person name="Brannstrom I.O."/>
            <person name="Guillou S."/>
            <person name="Cros-Aarteil S."/>
            <person name="Calhoun S."/>
            <person name="Haridas S."/>
            <person name="Kuo A."/>
            <person name="Mondo S."/>
            <person name="Pangilinan J."/>
            <person name="Riley R."/>
            <person name="LaButti K."/>
            <person name="Andreopoulos B."/>
            <person name="Lipzen A."/>
            <person name="Chen C."/>
            <person name="Yan M."/>
            <person name="Daum C."/>
            <person name="Ng V."/>
            <person name="Clum A."/>
            <person name="Steindorff A."/>
            <person name="Ohm R.A."/>
            <person name="Martin F."/>
            <person name="Silar P."/>
            <person name="Natvig D.O."/>
            <person name="Lalanne C."/>
            <person name="Gautier V."/>
            <person name="Ament-Velasquez S.L."/>
            <person name="Kruys A."/>
            <person name="Hutchinson M.I."/>
            <person name="Powell A.J."/>
            <person name="Barry K."/>
            <person name="Miller A.N."/>
            <person name="Grigoriev I.V."/>
            <person name="Debuchy R."/>
            <person name="Gladieux P."/>
            <person name="Hiltunen Thoren M."/>
            <person name="Johannesson H."/>
        </authorList>
    </citation>
    <scope>NUCLEOTIDE SEQUENCE</scope>
    <source>
        <strain evidence="3">PSN309</strain>
    </source>
</reference>
<proteinExistence type="predicted"/>
<keyword evidence="4" id="KW-1185">Reference proteome</keyword>
<gene>
    <name evidence="3" type="ORF">QBC35DRAFT_346383</name>
</gene>
<evidence type="ECO:0000256" key="1">
    <source>
        <dbReference type="SAM" id="MobiDB-lite"/>
    </source>
</evidence>
<protein>
    <recommendedName>
        <fullName evidence="2">Azaphilone pigments biosynthesis cluster protein L N-terminal domain-containing protein</fullName>
    </recommendedName>
</protein>
<organism evidence="3 4">
    <name type="scientific">Podospora australis</name>
    <dbReference type="NCBI Taxonomy" id="1536484"/>
    <lineage>
        <taxon>Eukaryota</taxon>
        <taxon>Fungi</taxon>
        <taxon>Dikarya</taxon>
        <taxon>Ascomycota</taxon>
        <taxon>Pezizomycotina</taxon>
        <taxon>Sordariomycetes</taxon>
        <taxon>Sordariomycetidae</taxon>
        <taxon>Sordariales</taxon>
        <taxon>Podosporaceae</taxon>
        <taxon>Podospora</taxon>
    </lineage>
</organism>
<name>A0AAN7AFR5_9PEZI</name>
<dbReference type="EMBL" id="MU864467">
    <property type="protein sequence ID" value="KAK4184974.1"/>
    <property type="molecule type" value="Genomic_DNA"/>
</dbReference>
<dbReference type="InterPro" id="IPR011990">
    <property type="entry name" value="TPR-like_helical_dom_sf"/>
</dbReference>
<evidence type="ECO:0000313" key="3">
    <source>
        <dbReference type="EMBL" id="KAK4184974.1"/>
    </source>
</evidence>
<dbReference type="SUPFAM" id="SSF48452">
    <property type="entry name" value="TPR-like"/>
    <property type="match status" value="1"/>
</dbReference>
<comment type="caution">
    <text evidence="3">The sequence shown here is derived from an EMBL/GenBank/DDBJ whole genome shotgun (WGS) entry which is preliminary data.</text>
</comment>
<accession>A0AAN7AFR5</accession>
<dbReference type="AlphaFoldDB" id="A0AAN7AFR5"/>